<keyword evidence="1" id="KW-0378">Hydrolase</keyword>
<accession>A0A6B0BLQ6</accession>
<dbReference type="Proteomes" id="UP000434412">
    <property type="component" value="Unassembled WGS sequence"/>
</dbReference>
<gene>
    <name evidence="1" type="ORF">GO793_12435</name>
    <name evidence="2" type="ORF">GO941_04420</name>
</gene>
<dbReference type="EMBL" id="WPRH01000648">
    <property type="protein sequence ID" value="MVI56658.1"/>
    <property type="molecule type" value="Genomic_DNA"/>
</dbReference>
<comment type="caution">
    <text evidence="1">The sequence shown here is derived from an EMBL/GenBank/DDBJ whole genome shotgun (WGS) entry which is preliminary data.</text>
</comment>
<dbReference type="GO" id="GO:0016787">
    <property type="term" value="F:hydrolase activity"/>
    <property type="evidence" value="ECO:0007669"/>
    <property type="project" value="UniProtKB-KW"/>
</dbReference>
<feature type="non-terminal residue" evidence="1">
    <location>
        <position position="1"/>
    </location>
</feature>
<protein>
    <submittedName>
        <fullName evidence="1">Hydrolase</fullName>
    </submittedName>
</protein>
<proteinExistence type="predicted"/>
<organism evidence="1 3">
    <name type="scientific">Staphylococcus aureus</name>
    <dbReference type="NCBI Taxonomy" id="1280"/>
    <lineage>
        <taxon>Bacteria</taxon>
        <taxon>Bacillati</taxon>
        <taxon>Bacillota</taxon>
        <taxon>Bacilli</taxon>
        <taxon>Bacillales</taxon>
        <taxon>Staphylococcaceae</taxon>
        <taxon>Staphylococcus</taxon>
    </lineage>
</organism>
<evidence type="ECO:0000313" key="1">
    <source>
        <dbReference type="EMBL" id="MVI56658.1"/>
    </source>
</evidence>
<evidence type="ECO:0000313" key="2">
    <source>
        <dbReference type="EMBL" id="MVL44734.1"/>
    </source>
</evidence>
<dbReference type="AlphaFoldDB" id="A0A6B0BLQ6"/>
<sequence>LTKYPYYQGITLHVKEFVEGKYDY</sequence>
<evidence type="ECO:0000313" key="4">
    <source>
        <dbReference type="Proteomes" id="UP000434412"/>
    </source>
</evidence>
<dbReference type="EMBL" id="WPVZ01000301">
    <property type="protein sequence ID" value="MVL44734.1"/>
    <property type="molecule type" value="Genomic_DNA"/>
</dbReference>
<evidence type="ECO:0000313" key="3">
    <source>
        <dbReference type="Proteomes" id="UP000433366"/>
    </source>
</evidence>
<dbReference type="RefSeq" id="WP_371093272.1">
    <property type="nucleotide sequence ID" value="NZ_JAUBXV010000239.1"/>
</dbReference>
<dbReference type="Proteomes" id="UP000433366">
    <property type="component" value="Unassembled WGS sequence"/>
</dbReference>
<reference evidence="3 4" key="1">
    <citation type="submission" date="2019-11" db="EMBL/GenBank/DDBJ databases">
        <title>Implementation of targeted gown and glove precautions to prevent Staphylococcus aureus acquisition in community-based nursing homes.</title>
        <authorList>
            <person name="Stine O.C."/>
        </authorList>
    </citation>
    <scope>NUCLEOTIDE SEQUENCE [LARGE SCALE GENOMIC DNA]</scope>
    <source>
        <strain evidence="2 4">S_2023.LVRQ.AN</strain>
        <strain evidence="1 3">S_4031.LGMP.AI</strain>
    </source>
</reference>
<name>A0A6B0BLQ6_STAAU</name>